<dbReference type="AlphaFoldDB" id="A0A8B3S399"/>
<proteinExistence type="predicted"/>
<dbReference type="Proteomes" id="UP000291831">
    <property type="component" value="Unassembled WGS sequence"/>
</dbReference>
<evidence type="ECO:0008006" key="3">
    <source>
        <dbReference type="Google" id="ProtNLM"/>
    </source>
</evidence>
<gene>
    <name evidence="1" type="ORF">AEth_01119</name>
</gene>
<evidence type="ECO:0000313" key="2">
    <source>
        <dbReference type="Proteomes" id="UP000291831"/>
    </source>
</evidence>
<sequence>MAKRRCDLCGKEREVGWPGAKLCPHCGAFLCSGCGSGKSTCPFCHKSY</sequence>
<accession>A0A8B3S399</accession>
<evidence type="ECO:0000313" key="1">
    <source>
        <dbReference type="EMBL" id="RZB29484.1"/>
    </source>
</evidence>
<comment type="caution">
    <text evidence="1">The sequence shown here is derived from an EMBL/GenBank/DDBJ whole genome shotgun (WGS) entry which is preliminary data.</text>
</comment>
<name>A0A8B3S399_9EURY</name>
<reference evidence="2" key="1">
    <citation type="submission" date="2019-01" db="EMBL/GenBank/DDBJ databases">
        <title>Anaerobic oxidation of ethane by archaea from a marine hydrocarbon seep.</title>
        <authorList>
            <person name="Musat F."/>
        </authorList>
    </citation>
    <scope>NUCLEOTIDE SEQUENCE [LARGE SCALE GENOMIC DNA]</scope>
</reference>
<dbReference type="EMBL" id="RPGO01000026">
    <property type="protein sequence ID" value="RZB29484.1"/>
    <property type="molecule type" value="Genomic_DNA"/>
</dbReference>
<protein>
    <recommendedName>
        <fullName evidence="3">RING-type domain-containing protein</fullName>
    </recommendedName>
</protein>
<organism evidence="1 2">
    <name type="scientific">Candidatus Argoarchaeum ethanivorans</name>
    <dbReference type="NCBI Taxonomy" id="2608793"/>
    <lineage>
        <taxon>Archaea</taxon>
        <taxon>Methanobacteriati</taxon>
        <taxon>Methanobacteriota</taxon>
        <taxon>Stenosarchaea group</taxon>
        <taxon>Methanomicrobia</taxon>
        <taxon>Methanosarcinales</taxon>
        <taxon>Methanosarcinales incertae sedis</taxon>
        <taxon>GOM Arc I cluster</taxon>
        <taxon>Candidatus Argoarchaeum</taxon>
    </lineage>
</organism>